<evidence type="ECO:0000256" key="10">
    <source>
        <dbReference type="ARBA" id="ARBA00023296"/>
    </source>
</evidence>
<dbReference type="Gene3D" id="1.10.2050.10">
    <property type="entry name" value="Protein mu-1, chain B, domain 3"/>
    <property type="match status" value="1"/>
</dbReference>
<dbReference type="InterPro" id="IPR015961">
    <property type="entry name" value="Mu1_membr_pen_domI"/>
</dbReference>
<evidence type="ECO:0000256" key="3">
    <source>
        <dbReference type="ARBA" id="ARBA00022595"/>
    </source>
</evidence>
<proteinExistence type="predicted"/>
<dbReference type="InterPro" id="IPR009113">
    <property type="entry name" value="Mu1/VP4"/>
</dbReference>
<evidence type="ECO:0000256" key="4">
    <source>
        <dbReference type="ARBA" id="ARBA00022648"/>
    </source>
</evidence>
<dbReference type="InterPro" id="IPR015960">
    <property type="entry name" value="Mu1_membr_pen_domIV"/>
</dbReference>
<evidence type="ECO:0000256" key="7">
    <source>
        <dbReference type="ARBA" id="ARBA00022844"/>
    </source>
</evidence>
<evidence type="ECO:0000313" key="11">
    <source>
        <dbReference type="EMBL" id="QEG08248.1"/>
    </source>
</evidence>
<dbReference type="GO" id="GO:0140267">
    <property type="term" value="P:symbiont entry into host cell via permeabilization of host membrane"/>
    <property type="evidence" value="ECO:0007669"/>
    <property type="project" value="UniProtKB-KW"/>
</dbReference>
<keyword evidence="2" id="KW-0167">Capsid protein</keyword>
<dbReference type="EMBL" id="MK611991">
    <property type="protein sequence ID" value="QEG08248.1"/>
    <property type="molecule type" value="Genomic_RNA"/>
</dbReference>
<organism evidence="11">
    <name type="scientific">Chinook aquareovirus</name>
    <dbReference type="NCBI Taxonomy" id="2587490"/>
    <lineage>
        <taxon>Viruses</taxon>
        <taxon>Riboviria</taxon>
        <taxon>Orthornavirae</taxon>
        <taxon>Duplornaviricota</taxon>
        <taxon>Resentoviricetes</taxon>
        <taxon>Reovirales</taxon>
        <taxon>Spinareoviridae</taxon>
        <taxon>Aquareovirus</taxon>
    </lineage>
</organism>
<dbReference type="Pfam" id="PF05993">
    <property type="entry name" value="Reovirus_M2"/>
    <property type="match status" value="1"/>
</dbReference>
<evidence type="ECO:0000256" key="6">
    <source>
        <dbReference type="ARBA" id="ARBA00022770"/>
    </source>
</evidence>
<evidence type="ECO:0000256" key="9">
    <source>
        <dbReference type="ARBA" id="ARBA00023288"/>
    </source>
</evidence>
<evidence type="ECO:0000256" key="8">
    <source>
        <dbReference type="ARBA" id="ARBA00023180"/>
    </source>
</evidence>
<keyword evidence="3" id="KW-1162">Viral penetration into host cytoplasm</keyword>
<evidence type="ECO:0000256" key="2">
    <source>
        <dbReference type="ARBA" id="ARBA00022561"/>
    </source>
</evidence>
<reference evidence="11" key="1">
    <citation type="submission" date="2019-03" db="EMBL/GenBank/DDBJ databases">
        <title>Endangered wild salmon infected by newly discovered viruses.</title>
        <authorList>
            <person name="Mordecai G.J."/>
            <person name="Miller K.M."/>
            <person name="DiCicco E."/>
            <person name="Schulze A.D."/>
            <person name="Kaukinen K.H."/>
            <person name="Ming T.J."/>
            <person name="Li S."/>
            <person name="Tabata A."/>
            <person name="Teffer A."/>
            <person name="Ferguson H.W."/>
            <person name="Suttle C.A."/>
        </authorList>
    </citation>
    <scope>NUCLEOTIDE SEQUENCE</scope>
    <source>
        <strain evidence="11">G674</strain>
    </source>
</reference>
<keyword evidence="5" id="KW-0519">Myristate</keyword>
<dbReference type="Gene3D" id="3.90.1370.10">
    <property type="entry name" value="Protein mu-1, chain B, domain 1"/>
    <property type="match status" value="1"/>
</dbReference>
<dbReference type="GO" id="GO:0039624">
    <property type="term" value="C:viral outer capsid"/>
    <property type="evidence" value="ECO:0007669"/>
    <property type="project" value="UniProtKB-KW"/>
</dbReference>
<dbReference type="InterPro" id="IPR015962">
    <property type="entry name" value="Mu1_membr_pen_domII"/>
</dbReference>
<keyword evidence="7" id="KW-0946">Virion</keyword>
<sequence length="638" mass="67524">MGNVQSSVTNISVKGNGNRLSPNASFQASAAPTFSLNPGVLNPSGVLYTASGVSLGPVTAESLALFYDRNGEPLSYLSDATIDTLKKIVTYLDMFRPLFEDIGATCPPPKLEDFTTITSGFVGSSPYTAIDNPVTNGYFVSMTRMRLLTMKYNTLLSQVAAWNKDLKFAGALAPINLPIGSTEVSFDAWARYLADVLPSDNICVTNPDASLACGAKMYPALRVGDSAESSHFEAVGVIAGSVATPSEQSGSLADGAAHSGKLLGDVAAFTPDIVTASSPVPIAAFNVRPAPCTYHYNTLNPLYSDWVVDVPATTLDVTITHAGVTYHLNIGDDKGNLVIDLNACTSSNFSFDLGNVSLHTSYPESTVSLLLLKTTVPLQSVSTAGQISVLVLEVTTEKTSKLTRLAPDGTKRLKNLNLSWIFESEVLSAGAYVYLAPCMLQSSTTTMTYPTTVGGSLTITPIDNTVALLGGVRVTDVSPADLCGSLTEEEVEGAFPTHAAHLLEQKVNLCASVLSELDPSGVAITNTTVAHVAGVLALSPAQRLYMDRSGVRDWFQRGLRALNFLIGNPKALITKAAPILSDPKVWTQLATGVTEAVKTGNVMHAFTDTAKRLAGLRSVTAVKEELLSKMTKRYPPVP</sequence>
<evidence type="ECO:0000256" key="1">
    <source>
        <dbReference type="ARBA" id="ARBA00004328"/>
    </source>
</evidence>
<protein>
    <submittedName>
        <fullName evidence="11">Outer shell protein</fullName>
    </submittedName>
</protein>
<keyword evidence="6" id="KW-1152">Outer capsid protein</keyword>
<dbReference type="SUPFAM" id="SSF69908">
    <property type="entry name" value="Membrane penetration protein mu1"/>
    <property type="match status" value="1"/>
</dbReference>
<comment type="subcellular location">
    <subcellularLocation>
        <location evidence="1">Virion</location>
    </subcellularLocation>
</comment>
<keyword evidence="9" id="KW-0449">Lipoprotein</keyword>
<evidence type="ECO:0000256" key="5">
    <source>
        <dbReference type="ARBA" id="ARBA00022707"/>
    </source>
</evidence>
<dbReference type="Gene3D" id="1.10.2040.10">
    <property type="entry name" value="Protein mu-1, chain B, domain 2"/>
    <property type="match status" value="1"/>
</dbReference>
<keyword evidence="8" id="KW-0325">Glycoprotein</keyword>
<dbReference type="GO" id="GO:0046812">
    <property type="term" value="F:host cell surface binding"/>
    <property type="evidence" value="ECO:0007669"/>
    <property type="project" value="InterPro"/>
</dbReference>
<name>A0A5B9N2L6_9REOV</name>
<accession>A0A5B9N2L6</accession>
<dbReference type="InterPro" id="IPR036256">
    <property type="entry name" value="Mu1/VP4_sf"/>
</dbReference>
<keyword evidence="10" id="KW-1160">Virus entry into host cell</keyword>
<dbReference type="Gene3D" id="2.60.120.420">
    <property type="entry name" value="Membrane penetration protein mu1, Chain B, domain 4"/>
    <property type="match status" value="1"/>
</dbReference>
<keyword evidence="4" id="KW-1173">Viral penetration via permeabilization of host membrane</keyword>
<dbReference type="InterPro" id="IPR044937">
    <property type="entry name" value="Mu1_membr_pen_domIII"/>
</dbReference>